<dbReference type="PROSITE" id="PS51857">
    <property type="entry name" value="CSD_2"/>
    <property type="match status" value="1"/>
</dbReference>
<dbReference type="PANTHER" id="PTHR46565">
    <property type="entry name" value="COLD SHOCK DOMAIN PROTEIN 2"/>
    <property type="match status" value="1"/>
</dbReference>
<protein>
    <submittedName>
        <fullName evidence="2">Glycine-rich protein 2, putative</fullName>
    </submittedName>
</protein>
<feature type="domain" description="CSD" evidence="1">
    <location>
        <begin position="4"/>
        <end position="74"/>
    </location>
</feature>
<dbReference type="EMBL" id="HG682767">
    <property type="protein sequence ID" value="CDJ30770.1"/>
    <property type="molecule type" value="Genomic_DNA"/>
</dbReference>
<dbReference type="RefSeq" id="XP_013353335.1">
    <property type="nucleotide sequence ID" value="XM_013497881.1"/>
</dbReference>
<dbReference type="PANTHER" id="PTHR46565:SF20">
    <property type="entry name" value="COLD SHOCK DOMAIN-CONTAINING PROTEIN 4"/>
    <property type="match status" value="1"/>
</dbReference>
<dbReference type="InterPro" id="IPR012340">
    <property type="entry name" value="NA-bd_OB-fold"/>
</dbReference>
<evidence type="ECO:0000259" key="1">
    <source>
        <dbReference type="PROSITE" id="PS51857"/>
    </source>
</evidence>
<gene>
    <name evidence="2" type="ORF">EMH_0034130</name>
</gene>
<dbReference type="VEuPathDB" id="ToxoDB:EMH_0034130"/>
<organism evidence="2 3">
    <name type="scientific">Eimeria mitis</name>
    <dbReference type="NCBI Taxonomy" id="44415"/>
    <lineage>
        <taxon>Eukaryota</taxon>
        <taxon>Sar</taxon>
        <taxon>Alveolata</taxon>
        <taxon>Apicomplexa</taxon>
        <taxon>Conoidasida</taxon>
        <taxon>Coccidia</taxon>
        <taxon>Eucoccidiorida</taxon>
        <taxon>Eimeriorina</taxon>
        <taxon>Eimeriidae</taxon>
        <taxon>Eimeria</taxon>
    </lineage>
</organism>
<reference evidence="2" key="1">
    <citation type="submission" date="2013-10" db="EMBL/GenBank/DDBJ databases">
        <title>Genomic analysis of the causative agents of coccidiosis in chickens.</title>
        <authorList>
            <person name="Reid A.J."/>
            <person name="Blake D."/>
            <person name="Billington K."/>
            <person name="Browne H."/>
            <person name="Dunn M."/>
            <person name="Hung S."/>
            <person name="Kawahara F."/>
            <person name="Miranda-Saavedra D."/>
            <person name="Mourier T."/>
            <person name="Nagra H."/>
            <person name="Otto T.D."/>
            <person name="Rawlings N."/>
            <person name="Sanchez A."/>
            <person name="Sanders M."/>
            <person name="Subramaniam C."/>
            <person name="Tay Y."/>
            <person name="Dear P."/>
            <person name="Doerig C."/>
            <person name="Gruber A."/>
            <person name="Parkinson J."/>
            <person name="Shirley M."/>
            <person name="Wan K.L."/>
            <person name="Berriman M."/>
            <person name="Tomley F."/>
            <person name="Pain A."/>
        </authorList>
    </citation>
    <scope>NUCLEOTIDE SEQUENCE [LARGE SCALE GENOMIC DNA]</scope>
    <source>
        <strain evidence="2">Houghton</strain>
    </source>
</reference>
<dbReference type="GeneID" id="25378211"/>
<dbReference type="SUPFAM" id="SSF50249">
    <property type="entry name" value="Nucleic acid-binding proteins"/>
    <property type="match status" value="1"/>
</dbReference>
<dbReference type="Gene3D" id="2.40.50.140">
    <property type="entry name" value="Nucleic acid-binding proteins"/>
    <property type="match status" value="1"/>
</dbReference>
<sequence length="219" mass="22493">MGDIQRGTCKWFDSKKGFGFITSEDGTDLFVHQTEIKADGFRNLCEGEEVEFLVQAILAECHLPTVEAAGGVADITAVGTAEEAMEVVAAVMGVAGTAVATAVAEMDTETAAVTAEVVTATVMAEAGAAGDMEVAAVAVTMVGAVATVAVAMAAVATEGVTEVAEAMETAAAAEAEADASHLRHIRNSVRCRVIPFEFGNESVSLDIRIDIIRGIVVAT</sequence>
<dbReference type="OrthoDB" id="422005at2759"/>
<dbReference type="PRINTS" id="PR00050">
    <property type="entry name" value="COLDSHOCK"/>
</dbReference>
<proteinExistence type="predicted"/>
<dbReference type="InterPro" id="IPR011129">
    <property type="entry name" value="CSD"/>
</dbReference>
<dbReference type="AlphaFoldDB" id="U6JZ55"/>
<dbReference type="Proteomes" id="UP000030744">
    <property type="component" value="Unassembled WGS sequence"/>
</dbReference>
<dbReference type="InterPro" id="IPR002059">
    <property type="entry name" value="CSP_DNA-bd"/>
</dbReference>
<evidence type="ECO:0000313" key="3">
    <source>
        <dbReference type="Proteomes" id="UP000030744"/>
    </source>
</evidence>
<dbReference type="GO" id="GO:0003676">
    <property type="term" value="F:nucleic acid binding"/>
    <property type="evidence" value="ECO:0007669"/>
    <property type="project" value="InterPro"/>
</dbReference>
<evidence type="ECO:0000313" key="2">
    <source>
        <dbReference type="EMBL" id="CDJ30770.1"/>
    </source>
</evidence>
<dbReference type="Pfam" id="PF00313">
    <property type="entry name" value="CSD"/>
    <property type="match status" value="1"/>
</dbReference>
<keyword evidence="3" id="KW-1185">Reference proteome</keyword>
<dbReference type="PROSITE" id="PS00352">
    <property type="entry name" value="CSD_1"/>
    <property type="match status" value="1"/>
</dbReference>
<accession>U6JZ55</accession>
<dbReference type="CDD" id="cd04458">
    <property type="entry name" value="CSP_CDS"/>
    <property type="match status" value="1"/>
</dbReference>
<name>U6JZ55_9EIME</name>
<dbReference type="InterPro" id="IPR019844">
    <property type="entry name" value="CSD_CS"/>
</dbReference>
<reference evidence="2" key="2">
    <citation type="submission" date="2013-10" db="EMBL/GenBank/DDBJ databases">
        <authorList>
            <person name="Aslett M."/>
        </authorList>
    </citation>
    <scope>NUCLEOTIDE SEQUENCE [LARGE SCALE GENOMIC DNA]</scope>
    <source>
        <strain evidence="2">Houghton</strain>
    </source>
</reference>
<dbReference type="SMART" id="SM00357">
    <property type="entry name" value="CSP"/>
    <property type="match status" value="1"/>
</dbReference>